<proteinExistence type="predicted"/>
<dbReference type="Proteomes" id="UP000242957">
    <property type="component" value="Unassembled WGS sequence"/>
</dbReference>
<evidence type="ECO:0000313" key="1">
    <source>
        <dbReference type="EMBL" id="SDO46641.1"/>
    </source>
</evidence>
<evidence type="ECO:0000313" key="2">
    <source>
        <dbReference type="Proteomes" id="UP000242957"/>
    </source>
</evidence>
<accession>A0A1H0JT91</accession>
<gene>
    <name evidence="1" type="ORF">SAMN05216193_111188</name>
</gene>
<reference evidence="2" key="1">
    <citation type="submission" date="2016-10" db="EMBL/GenBank/DDBJ databases">
        <authorList>
            <person name="Varghese N."/>
            <person name="Submissions S."/>
        </authorList>
    </citation>
    <scope>NUCLEOTIDE SEQUENCE [LARGE SCALE GENOMIC DNA]</scope>
    <source>
        <strain evidence="2">JCM 21621</strain>
    </source>
</reference>
<keyword evidence="2" id="KW-1185">Reference proteome</keyword>
<sequence length="72" mass="7688">MSAAADKAEALVKRIIDQAKEFVDQGVKSDAYAMAASGILAAQLIKALDRIEGLEGDIKLLTDLLASVEEKR</sequence>
<dbReference type="AlphaFoldDB" id="A0A1H0JT91"/>
<protein>
    <submittedName>
        <fullName evidence="1">Uncharacterized protein</fullName>
    </submittedName>
</protein>
<dbReference type="STRING" id="198616.SAMN05216193_111188"/>
<dbReference type="EMBL" id="FNIJ01000011">
    <property type="protein sequence ID" value="SDO46641.1"/>
    <property type="molecule type" value="Genomic_DNA"/>
</dbReference>
<name>A0A1H0JT91_9PSED</name>
<dbReference type="RefSeq" id="WP_084311262.1">
    <property type="nucleotide sequence ID" value="NZ_FNIJ01000011.1"/>
</dbReference>
<organism evidence="1 2">
    <name type="scientific">Pseudomonas jinjuensis</name>
    <dbReference type="NCBI Taxonomy" id="198616"/>
    <lineage>
        <taxon>Bacteria</taxon>
        <taxon>Pseudomonadati</taxon>
        <taxon>Pseudomonadota</taxon>
        <taxon>Gammaproteobacteria</taxon>
        <taxon>Pseudomonadales</taxon>
        <taxon>Pseudomonadaceae</taxon>
        <taxon>Pseudomonas</taxon>
    </lineage>
</organism>